<protein>
    <submittedName>
        <fullName evidence="2">Uncharacterized protein</fullName>
    </submittedName>
</protein>
<evidence type="ECO:0000313" key="3">
    <source>
        <dbReference type="Proteomes" id="UP001175271"/>
    </source>
</evidence>
<dbReference type="AlphaFoldDB" id="A0AA39I9C0"/>
<reference evidence="2" key="1">
    <citation type="submission" date="2023-06" db="EMBL/GenBank/DDBJ databases">
        <title>Genomic analysis of the entomopathogenic nematode Steinernema hermaphroditum.</title>
        <authorList>
            <person name="Schwarz E.M."/>
            <person name="Heppert J.K."/>
            <person name="Baniya A."/>
            <person name="Schwartz H.T."/>
            <person name="Tan C.-H."/>
            <person name="Antoshechkin I."/>
            <person name="Sternberg P.W."/>
            <person name="Goodrich-Blair H."/>
            <person name="Dillman A.R."/>
        </authorList>
    </citation>
    <scope>NUCLEOTIDE SEQUENCE</scope>
    <source>
        <strain evidence="2">PS9179</strain>
        <tissue evidence="2">Whole animal</tissue>
    </source>
</reference>
<name>A0AA39I9C0_9BILA</name>
<dbReference type="EMBL" id="JAUCMV010000002">
    <property type="protein sequence ID" value="KAK0418842.1"/>
    <property type="molecule type" value="Genomic_DNA"/>
</dbReference>
<proteinExistence type="predicted"/>
<comment type="caution">
    <text evidence="2">The sequence shown here is derived from an EMBL/GenBank/DDBJ whole genome shotgun (WGS) entry which is preliminary data.</text>
</comment>
<evidence type="ECO:0000313" key="2">
    <source>
        <dbReference type="EMBL" id="KAK0418842.1"/>
    </source>
</evidence>
<dbReference type="Proteomes" id="UP001175271">
    <property type="component" value="Unassembled WGS sequence"/>
</dbReference>
<organism evidence="2 3">
    <name type="scientific">Steinernema hermaphroditum</name>
    <dbReference type="NCBI Taxonomy" id="289476"/>
    <lineage>
        <taxon>Eukaryota</taxon>
        <taxon>Metazoa</taxon>
        <taxon>Ecdysozoa</taxon>
        <taxon>Nematoda</taxon>
        <taxon>Chromadorea</taxon>
        <taxon>Rhabditida</taxon>
        <taxon>Tylenchina</taxon>
        <taxon>Panagrolaimomorpha</taxon>
        <taxon>Strongyloidoidea</taxon>
        <taxon>Steinernematidae</taxon>
        <taxon>Steinernema</taxon>
    </lineage>
</organism>
<feature type="signal peptide" evidence="1">
    <location>
        <begin position="1"/>
        <end position="18"/>
    </location>
</feature>
<sequence>MTTLLLLLVAILSGCAAAASYLDTPIEDFAKMTKKDFHNYLSAMHIEMKAEEKPLIPKEMTALLKSLTIDDYDGIVAYAKKVEEFGNKGEPVDTYEAWGAVEDVNRNLYERGLKSYDAYIGKVENLSMKPKELVFDTIEKPRKPSGEEHGVQENRILAEFLQGASRLSADEQAELELVYPNLTMVIKVLKNE</sequence>
<keyword evidence="3" id="KW-1185">Reference proteome</keyword>
<evidence type="ECO:0000256" key="1">
    <source>
        <dbReference type="SAM" id="SignalP"/>
    </source>
</evidence>
<dbReference type="Gene3D" id="1.20.120.1100">
    <property type="match status" value="1"/>
</dbReference>
<gene>
    <name evidence="2" type="ORF">QR680_013802</name>
</gene>
<feature type="chain" id="PRO_5041303661" evidence="1">
    <location>
        <begin position="19"/>
        <end position="192"/>
    </location>
</feature>
<accession>A0AA39I9C0</accession>
<keyword evidence="1" id="KW-0732">Signal</keyword>